<organism evidence="3 4">
    <name type="scientific">Enterococcus mundtii</name>
    <dbReference type="NCBI Taxonomy" id="53346"/>
    <lineage>
        <taxon>Bacteria</taxon>
        <taxon>Bacillati</taxon>
        <taxon>Bacillota</taxon>
        <taxon>Bacilli</taxon>
        <taxon>Lactobacillales</taxon>
        <taxon>Enterococcaceae</taxon>
        <taxon>Enterococcus</taxon>
    </lineage>
</organism>
<name>A0A2S7S032_ENTMU</name>
<comment type="similarity">
    <text evidence="1">Belongs to the RelB/DinJ antitoxin family.</text>
</comment>
<gene>
    <name evidence="3" type="ORF">CUS89_00940</name>
</gene>
<accession>A0A2S7S032</accession>
<dbReference type="PANTHER" id="PTHR38781">
    <property type="entry name" value="ANTITOXIN DINJ-RELATED"/>
    <property type="match status" value="1"/>
</dbReference>
<dbReference type="NCBIfam" id="TIGR02384">
    <property type="entry name" value="RelB_DinJ"/>
    <property type="match status" value="1"/>
</dbReference>
<reference evidence="3 4" key="1">
    <citation type="journal article" date="2018" name="Pathog. Dis.">
        <title>Whole-genome sequencing based characterization of antimicrobial resistance in Enterococcus.</title>
        <authorList>
            <person name="Tyson G."/>
        </authorList>
    </citation>
    <scope>NUCLEOTIDE SEQUENCE [LARGE SCALE GENOMIC DNA]</scope>
    <source>
        <strain evidence="3 4">CVM N55263</strain>
    </source>
</reference>
<dbReference type="Pfam" id="PF04221">
    <property type="entry name" value="RelB"/>
    <property type="match status" value="1"/>
</dbReference>
<comment type="caution">
    <text evidence="3">The sequence shown here is derived from an EMBL/GenBank/DDBJ whole genome shotgun (WGS) entry which is preliminary data.</text>
</comment>
<evidence type="ECO:0000313" key="4">
    <source>
        <dbReference type="Proteomes" id="UP000237934"/>
    </source>
</evidence>
<dbReference type="InterPro" id="IPR013321">
    <property type="entry name" value="Arc_rbn_hlx_hlx"/>
</dbReference>
<sequence>MMLKKERIQISIESELKVKAEDILQELGMTPTMAITLFYKKIIEKKGLPFEVNLPEQTKQVRRMVRLANKSPNITRIEDNETLEAWLNVDE</sequence>
<dbReference type="Gene3D" id="1.10.1220.10">
    <property type="entry name" value="Met repressor-like"/>
    <property type="match status" value="1"/>
</dbReference>
<evidence type="ECO:0000313" key="3">
    <source>
        <dbReference type="EMBL" id="PQF25909.1"/>
    </source>
</evidence>
<proteinExistence type="inferred from homology"/>
<keyword evidence="2" id="KW-1277">Toxin-antitoxin system</keyword>
<dbReference type="GO" id="GO:0006351">
    <property type="term" value="P:DNA-templated transcription"/>
    <property type="evidence" value="ECO:0007669"/>
    <property type="project" value="TreeGrafter"/>
</dbReference>
<dbReference type="GO" id="GO:0006355">
    <property type="term" value="P:regulation of DNA-templated transcription"/>
    <property type="evidence" value="ECO:0007669"/>
    <property type="project" value="InterPro"/>
</dbReference>
<evidence type="ECO:0000256" key="2">
    <source>
        <dbReference type="ARBA" id="ARBA00022649"/>
    </source>
</evidence>
<dbReference type="Proteomes" id="UP000237934">
    <property type="component" value="Unassembled WGS sequence"/>
</dbReference>
<dbReference type="AlphaFoldDB" id="A0A2S7S032"/>
<evidence type="ECO:0000256" key="1">
    <source>
        <dbReference type="ARBA" id="ARBA00010562"/>
    </source>
</evidence>
<dbReference type="EMBL" id="PUAP01000002">
    <property type="protein sequence ID" value="PQF25909.1"/>
    <property type="molecule type" value="Genomic_DNA"/>
</dbReference>
<dbReference type="PANTHER" id="PTHR38781:SF1">
    <property type="entry name" value="ANTITOXIN DINJ-RELATED"/>
    <property type="match status" value="1"/>
</dbReference>
<protein>
    <submittedName>
        <fullName evidence="3">Type II toxin-antitoxin system antitoxin, RelB/DinJ family</fullName>
    </submittedName>
</protein>
<dbReference type="InterPro" id="IPR007337">
    <property type="entry name" value="RelB/DinJ"/>
</dbReference>